<sequence>MKIKALIVMTMTAAALLLPSCGKQPDKTSDANVNEPVEFEANITVSDSYAFRENDGRLYLWDLKTNSYEIFCTQPDCKHQTAAENADTKCSAVAPKEGYFYNYAFLYNDTLYSICTGELNEFLIYTADTDGMNRKLAFTAELSLCTMVNPVLDGGRLFFVGSEFEMNDTDSVGLRENYSLCSVDLSDFSFEKYMDIGTANETVIGKKSLLLYKNKIYFQHSEYSENSVHSAVECYDIDGSERMTVLEMEDSVNVWQCNGGKMLYVVSDDDDSHSQVCSYDLDGGGTEVLFKRDGYVSDVCMIGNRVFYMYSTADGKSEIRSAGVFDTSDGKDLTTEFDGDVYVSVLGHTSNGHLIHYQDSERDSFGLLSDEDFWSLKFENADFKFEQ</sequence>
<evidence type="ECO:0000256" key="1">
    <source>
        <dbReference type="SAM" id="SignalP"/>
    </source>
</evidence>
<dbReference type="EMBL" id="JANGCN010000038">
    <property type="protein sequence ID" value="MCQ5154128.1"/>
    <property type="molecule type" value="Genomic_DNA"/>
</dbReference>
<dbReference type="SUPFAM" id="SSF69304">
    <property type="entry name" value="Tricorn protease N-terminal domain"/>
    <property type="match status" value="1"/>
</dbReference>
<gene>
    <name evidence="2" type="ORF">NE632_12530</name>
</gene>
<comment type="caution">
    <text evidence="2">The sequence shown here is derived from an EMBL/GenBank/DDBJ whole genome shotgun (WGS) entry which is preliminary data.</text>
</comment>
<feature type="chain" id="PRO_5043498808" description="DUF5050 domain-containing protein" evidence="1">
    <location>
        <begin position="23"/>
        <end position="387"/>
    </location>
</feature>
<evidence type="ECO:0000313" key="3">
    <source>
        <dbReference type="Proteomes" id="UP001206236"/>
    </source>
</evidence>
<feature type="signal peptide" evidence="1">
    <location>
        <begin position="1"/>
        <end position="22"/>
    </location>
</feature>
<protein>
    <recommendedName>
        <fullName evidence="4">DUF5050 domain-containing protein</fullName>
    </recommendedName>
</protein>
<name>A0AAW5KQ72_9FIRM</name>
<keyword evidence="1" id="KW-0732">Signal</keyword>
<accession>A0AAW5KQ72</accession>
<reference evidence="2" key="1">
    <citation type="submission" date="2022-06" db="EMBL/GenBank/DDBJ databases">
        <title>Isolation of gut microbiota from human fecal samples.</title>
        <authorList>
            <person name="Pamer E.G."/>
            <person name="Barat B."/>
            <person name="Waligurski E."/>
            <person name="Medina S."/>
            <person name="Paddock L."/>
            <person name="Mostad J."/>
        </authorList>
    </citation>
    <scope>NUCLEOTIDE SEQUENCE</scope>
    <source>
        <strain evidence="2">DFI.5.57</strain>
    </source>
</reference>
<proteinExistence type="predicted"/>
<organism evidence="2 3">
    <name type="scientific">Ruminococcus bicirculans</name>
    <name type="common">ex Wegman et al. 2014</name>
    <dbReference type="NCBI Taxonomy" id="1160721"/>
    <lineage>
        <taxon>Bacteria</taxon>
        <taxon>Bacillati</taxon>
        <taxon>Bacillota</taxon>
        <taxon>Clostridia</taxon>
        <taxon>Eubacteriales</taxon>
        <taxon>Oscillospiraceae</taxon>
        <taxon>Ruminococcus</taxon>
    </lineage>
</organism>
<evidence type="ECO:0000313" key="2">
    <source>
        <dbReference type="EMBL" id="MCQ5154128.1"/>
    </source>
</evidence>
<dbReference type="AlphaFoldDB" id="A0AAW5KQ72"/>
<evidence type="ECO:0008006" key="4">
    <source>
        <dbReference type="Google" id="ProtNLM"/>
    </source>
</evidence>
<dbReference type="Proteomes" id="UP001206236">
    <property type="component" value="Unassembled WGS sequence"/>
</dbReference>
<dbReference type="RefSeq" id="WP_256322499.1">
    <property type="nucleotide sequence ID" value="NZ_JANGCN010000038.1"/>
</dbReference>